<dbReference type="Pfam" id="PF01627">
    <property type="entry name" value="Hpt"/>
    <property type="match status" value="1"/>
</dbReference>
<dbReference type="FunFam" id="1.10.287.130:FF:000002">
    <property type="entry name" value="Two-component osmosensing histidine kinase"/>
    <property type="match status" value="1"/>
</dbReference>
<feature type="transmembrane region" description="Helical" evidence="13">
    <location>
        <begin position="65"/>
        <end position="84"/>
    </location>
</feature>
<feature type="modified residue" description="Phosphohistidine" evidence="11">
    <location>
        <position position="796"/>
    </location>
</feature>
<feature type="modified residue" description="4-aspartylphosphate" evidence="12">
    <location>
        <position position="645"/>
    </location>
</feature>
<dbReference type="SUPFAM" id="SSF52172">
    <property type="entry name" value="CheY-like"/>
    <property type="match status" value="2"/>
</dbReference>
<evidence type="ECO:0000256" key="10">
    <source>
        <dbReference type="ARBA" id="ARBA00068150"/>
    </source>
</evidence>
<dbReference type="InterPro" id="IPR003661">
    <property type="entry name" value="HisK_dim/P_dom"/>
</dbReference>
<reference evidence="17 18" key="1">
    <citation type="submission" date="2015-05" db="EMBL/GenBank/DDBJ databases">
        <title>Complete genome sequence of a sulfur-oxidizing gammaproteobacterium strain HA5.</title>
        <authorList>
            <person name="Miura A."/>
            <person name="Kojima H."/>
            <person name="Fukui M."/>
        </authorList>
    </citation>
    <scope>NUCLEOTIDE SEQUENCE [LARGE SCALE GENOMIC DNA]</scope>
    <source>
        <strain evidence="17 18">HA5</strain>
    </source>
</reference>
<keyword evidence="5" id="KW-0547">Nucleotide-binding</keyword>
<dbReference type="PANTHER" id="PTHR45339">
    <property type="entry name" value="HYBRID SIGNAL TRANSDUCTION HISTIDINE KINASE J"/>
    <property type="match status" value="1"/>
</dbReference>
<comment type="subunit">
    <text evidence="9">At low DSF concentrations, interacts with RpfF.</text>
</comment>
<dbReference type="PRINTS" id="PR00344">
    <property type="entry name" value="BCTRLSENSOR"/>
</dbReference>
<dbReference type="CDD" id="cd00082">
    <property type="entry name" value="HisKA"/>
    <property type="match status" value="1"/>
</dbReference>
<evidence type="ECO:0000313" key="17">
    <source>
        <dbReference type="EMBL" id="BAV33780.1"/>
    </source>
</evidence>
<dbReference type="Gene3D" id="1.10.287.130">
    <property type="match status" value="1"/>
</dbReference>
<dbReference type="GO" id="GO:0000155">
    <property type="term" value="F:phosphorelay sensor kinase activity"/>
    <property type="evidence" value="ECO:0007669"/>
    <property type="project" value="InterPro"/>
</dbReference>
<dbReference type="PROSITE" id="PS50110">
    <property type="entry name" value="RESPONSE_REGULATORY"/>
    <property type="match status" value="1"/>
</dbReference>
<dbReference type="SMART" id="SM00388">
    <property type="entry name" value="HisKA"/>
    <property type="match status" value="1"/>
</dbReference>
<keyword evidence="13" id="KW-0472">Membrane</keyword>
<dbReference type="EC" id="2.7.13.3" evidence="2"/>
<dbReference type="AlphaFoldDB" id="A0A1B4XG43"/>
<sequence length="857" mass="93684">MDTNTHPASPRRSIFAGLREKLAQRPDSEHEQALIRLVIAVIIVGYFFLSAILDGEITPDEHPALSLSVLVLLFSVGIISWIFINLKKSVARRIVGMMTDLCATAYCMYIGGEAGTPVFAVLLWVTFGNGFRFGEKYLYGAMVISVIGFLSVLVTSDYWANHRTLGVGLLIALIVLPLYVATLVRQLHAALARAKDASQAKSQFLANMSHEIRTPLNGVIGMSHLLMGTPLHQEQKDYAQTIHASARTLLTLIEDILDISKIEAGKVTLETTDFDLHGLVHSIAMMLAPQAQTKGLSFSVRIDPETPFLLRGDPVHMRQVLINLVGNAIKFTEKGGIEISVKLVSEEPADATIKFEVTDTGIGIAPEAQARIFESFTQADTSTTRRFGGTGLGTTIAKQLVELMKGRIGLQSTPGVGSTFWCEIKFAKQALAAQLLADTEKLVDTRVLMISSGTGNRSLVLGFLKIWEVELSMAENAAQAFALLVNAAHSGRPFHTVLVDQEHLDMYPLQFIVAARSEPTLSDLSLVLIRQQNDNKVSDEYLKAGYSYVLESPVEKRLLFNALHASTTAQQSDHEDVVWLNDRYKRHAGIRQSGLKILVAEDNAINQKVISKILESAGHRPILVANGEQALDALSRESFDLVILDMQMPVVSGLEVVKIHRFTGPKDSTVRFLILTANATTEAMNECREAGADAFLTKPIEPAKLLDQIDRLAPKGAVAKSRGKMAMNTPETSAVSIPSDHVLNDATLASLEIMGKRSSFIPELIHGFLHDTEGLLENMEKAIRAKRYEDFKDLAHAMKGSAGSVGAQSLYDICSGISGISDETLGKKSSALMHDLVTQYESARYELLAYLERRAAG</sequence>
<feature type="transmembrane region" description="Helical" evidence="13">
    <location>
        <begin position="137"/>
        <end position="155"/>
    </location>
</feature>
<evidence type="ECO:0000256" key="11">
    <source>
        <dbReference type="PROSITE-ProRule" id="PRU00110"/>
    </source>
</evidence>
<evidence type="ECO:0000256" key="8">
    <source>
        <dbReference type="ARBA" id="ARBA00023012"/>
    </source>
</evidence>
<dbReference type="Pfam" id="PF00072">
    <property type="entry name" value="Response_reg"/>
    <property type="match status" value="1"/>
</dbReference>
<feature type="domain" description="HPt" evidence="16">
    <location>
        <begin position="757"/>
        <end position="854"/>
    </location>
</feature>
<keyword evidence="4" id="KW-0808">Transferase</keyword>
<dbReference type="PROSITE" id="PS50109">
    <property type="entry name" value="HIS_KIN"/>
    <property type="match status" value="1"/>
</dbReference>
<dbReference type="GO" id="GO:0005524">
    <property type="term" value="F:ATP binding"/>
    <property type="evidence" value="ECO:0007669"/>
    <property type="project" value="UniProtKB-KW"/>
</dbReference>
<evidence type="ECO:0000256" key="7">
    <source>
        <dbReference type="ARBA" id="ARBA00022840"/>
    </source>
</evidence>
<keyword evidence="3 12" id="KW-0597">Phosphoprotein</keyword>
<dbReference type="InParanoid" id="A0A1B4XG43"/>
<keyword evidence="8" id="KW-0902">Two-component regulatory system</keyword>
<evidence type="ECO:0000256" key="6">
    <source>
        <dbReference type="ARBA" id="ARBA00022777"/>
    </source>
</evidence>
<keyword evidence="13" id="KW-0812">Transmembrane</keyword>
<evidence type="ECO:0000256" key="9">
    <source>
        <dbReference type="ARBA" id="ARBA00064003"/>
    </source>
</evidence>
<evidence type="ECO:0000256" key="2">
    <source>
        <dbReference type="ARBA" id="ARBA00012438"/>
    </source>
</evidence>
<dbReference type="Pfam" id="PF02518">
    <property type="entry name" value="HATPase_c"/>
    <property type="match status" value="1"/>
</dbReference>
<dbReference type="CDD" id="cd16922">
    <property type="entry name" value="HATPase_EvgS-ArcB-TorS-like"/>
    <property type="match status" value="1"/>
</dbReference>
<evidence type="ECO:0000259" key="14">
    <source>
        <dbReference type="PROSITE" id="PS50109"/>
    </source>
</evidence>
<dbReference type="InterPro" id="IPR036890">
    <property type="entry name" value="HATPase_C_sf"/>
</dbReference>
<gene>
    <name evidence="17" type="ORF">SCL_1472</name>
</gene>
<dbReference type="SUPFAM" id="SSF47384">
    <property type="entry name" value="Homodimeric domain of signal transducing histidine kinase"/>
    <property type="match status" value="1"/>
</dbReference>
<feature type="transmembrane region" description="Helical" evidence="13">
    <location>
        <begin position="33"/>
        <end position="53"/>
    </location>
</feature>
<dbReference type="OrthoDB" id="5563233at2"/>
<evidence type="ECO:0000256" key="12">
    <source>
        <dbReference type="PROSITE-ProRule" id="PRU00169"/>
    </source>
</evidence>
<dbReference type="Gene3D" id="3.30.565.10">
    <property type="entry name" value="Histidine kinase-like ATPase, C-terminal domain"/>
    <property type="match status" value="1"/>
</dbReference>
<keyword evidence="6 17" id="KW-0418">Kinase</keyword>
<dbReference type="InterPro" id="IPR005467">
    <property type="entry name" value="His_kinase_dom"/>
</dbReference>
<dbReference type="SUPFAM" id="SSF47226">
    <property type="entry name" value="Histidine-containing phosphotransfer domain, HPT domain"/>
    <property type="match status" value="1"/>
</dbReference>
<dbReference type="PANTHER" id="PTHR45339:SF5">
    <property type="entry name" value="HISTIDINE KINASE"/>
    <property type="match status" value="1"/>
</dbReference>
<dbReference type="InterPro" id="IPR001789">
    <property type="entry name" value="Sig_transdc_resp-reg_receiver"/>
</dbReference>
<name>A0A1B4XG43_9GAMM</name>
<evidence type="ECO:0000256" key="4">
    <source>
        <dbReference type="ARBA" id="ARBA00022679"/>
    </source>
</evidence>
<evidence type="ECO:0000256" key="3">
    <source>
        <dbReference type="ARBA" id="ARBA00022553"/>
    </source>
</evidence>
<feature type="domain" description="Histidine kinase" evidence="14">
    <location>
        <begin position="207"/>
        <end position="428"/>
    </location>
</feature>
<evidence type="ECO:0000256" key="1">
    <source>
        <dbReference type="ARBA" id="ARBA00000085"/>
    </source>
</evidence>
<dbReference type="CDD" id="cd17546">
    <property type="entry name" value="REC_hyHK_CKI1_RcsC-like"/>
    <property type="match status" value="1"/>
</dbReference>
<evidence type="ECO:0000256" key="5">
    <source>
        <dbReference type="ARBA" id="ARBA00022741"/>
    </source>
</evidence>
<evidence type="ECO:0000256" key="13">
    <source>
        <dbReference type="SAM" id="Phobius"/>
    </source>
</evidence>
<dbReference type="GO" id="GO:0005886">
    <property type="term" value="C:plasma membrane"/>
    <property type="evidence" value="ECO:0007669"/>
    <property type="project" value="UniProtKB-SubCell"/>
</dbReference>
<evidence type="ECO:0000259" key="15">
    <source>
        <dbReference type="PROSITE" id="PS50110"/>
    </source>
</evidence>
<dbReference type="Proteomes" id="UP000243180">
    <property type="component" value="Chromosome"/>
</dbReference>
<dbReference type="SMART" id="SM00387">
    <property type="entry name" value="HATPase_c"/>
    <property type="match status" value="1"/>
</dbReference>
<organism evidence="17 18">
    <name type="scientific">Sulfuricaulis limicola</name>
    <dbReference type="NCBI Taxonomy" id="1620215"/>
    <lineage>
        <taxon>Bacteria</taxon>
        <taxon>Pseudomonadati</taxon>
        <taxon>Pseudomonadota</taxon>
        <taxon>Gammaproteobacteria</taxon>
        <taxon>Acidiferrobacterales</taxon>
        <taxon>Acidiferrobacteraceae</taxon>
        <taxon>Sulfuricaulis</taxon>
    </lineage>
</organism>
<keyword evidence="18" id="KW-1185">Reference proteome</keyword>
<keyword evidence="13" id="KW-1133">Transmembrane helix</keyword>
<dbReference type="Gene3D" id="3.40.50.2300">
    <property type="match status" value="2"/>
</dbReference>
<dbReference type="Gene3D" id="1.20.120.160">
    <property type="entry name" value="HPT domain"/>
    <property type="match status" value="1"/>
</dbReference>
<protein>
    <recommendedName>
        <fullName evidence="10">Sensory/regulatory protein RpfC</fullName>
        <ecNumber evidence="2">2.7.13.3</ecNumber>
    </recommendedName>
</protein>
<dbReference type="InterPro" id="IPR008207">
    <property type="entry name" value="Sig_transdc_His_kin_Hpt_dom"/>
</dbReference>
<dbReference type="EMBL" id="AP014879">
    <property type="protein sequence ID" value="BAV33780.1"/>
    <property type="molecule type" value="Genomic_DNA"/>
</dbReference>
<proteinExistence type="predicted"/>
<dbReference type="KEGG" id="slim:SCL_1472"/>
<dbReference type="PROSITE" id="PS50894">
    <property type="entry name" value="HPT"/>
    <property type="match status" value="1"/>
</dbReference>
<dbReference type="Pfam" id="PF00512">
    <property type="entry name" value="HisKA"/>
    <property type="match status" value="1"/>
</dbReference>
<dbReference type="CDD" id="cd00088">
    <property type="entry name" value="HPT"/>
    <property type="match status" value="1"/>
</dbReference>
<evidence type="ECO:0000313" key="18">
    <source>
        <dbReference type="Proteomes" id="UP000243180"/>
    </source>
</evidence>
<dbReference type="InterPro" id="IPR036097">
    <property type="entry name" value="HisK_dim/P_sf"/>
</dbReference>
<dbReference type="InterPro" id="IPR004358">
    <property type="entry name" value="Sig_transdc_His_kin-like_C"/>
</dbReference>
<dbReference type="SMART" id="SM00073">
    <property type="entry name" value="HPT"/>
    <property type="match status" value="1"/>
</dbReference>
<dbReference type="InterPro" id="IPR036641">
    <property type="entry name" value="HPT_dom_sf"/>
</dbReference>
<feature type="transmembrane region" description="Helical" evidence="13">
    <location>
        <begin position="167"/>
        <end position="184"/>
    </location>
</feature>
<keyword evidence="7" id="KW-0067">ATP-binding</keyword>
<dbReference type="InterPro" id="IPR003594">
    <property type="entry name" value="HATPase_dom"/>
</dbReference>
<feature type="domain" description="Response regulatory" evidence="15">
    <location>
        <begin position="596"/>
        <end position="713"/>
    </location>
</feature>
<comment type="catalytic activity">
    <reaction evidence="1">
        <text>ATP + protein L-histidine = ADP + protein N-phospho-L-histidine.</text>
        <dbReference type="EC" id="2.7.13.3"/>
    </reaction>
</comment>
<evidence type="ECO:0000259" key="16">
    <source>
        <dbReference type="PROSITE" id="PS50894"/>
    </source>
</evidence>
<accession>A0A1B4XG43</accession>
<feature type="transmembrane region" description="Helical" evidence="13">
    <location>
        <begin position="105"/>
        <end position="125"/>
    </location>
</feature>
<dbReference type="SUPFAM" id="SSF55874">
    <property type="entry name" value="ATPase domain of HSP90 chaperone/DNA topoisomerase II/histidine kinase"/>
    <property type="match status" value="1"/>
</dbReference>
<dbReference type="InterPro" id="IPR011006">
    <property type="entry name" value="CheY-like_superfamily"/>
</dbReference>
<dbReference type="FunFam" id="3.30.565.10:FF:000010">
    <property type="entry name" value="Sensor histidine kinase RcsC"/>
    <property type="match status" value="1"/>
</dbReference>
<dbReference type="SMART" id="SM00448">
    <property type="entry name" value="REC"/>
    <property type="match status" value="1"/>
</dbReference>